<protein>
    <recommendedName>
        <fullName evidence="1">Tetrapyrrole biosynthesis uroporphyrinogen III synthase domain-containing protein</fullName>
    </recommendedName>
</protein>
<dbReference type="GO" id="GO:0006780">
    <property type="term" value="P:uroporphyrinogen III biosynthetic process"/>
    <property type="evidence" value="ECO:0007669"/>
    <property type="project" value="InterPro"/>
</dbReference>
<evidence type="ECO:0000259" key="1">
    <source>
        <dbReference type="Pfam" id="PF02602"/>
    </source>
</evidence>
<name>A0A4S4MAE3_9APHY</name>
<dbReference type="EMBL" id="SGPM01000431">
    <property type="protein sequence ID" value="THH21767.1"/>
    <property type="molecule type" value="Genomic_DNA"/>
</dbReference>
<dbReference type="GO" id="GO:0005829">
    <property type="term" value="C:cytosol"/>
    <property type="evidence" value="ECO:0007669"/>
    <property type="project" value="TreeGrafter"/>
</dbReference>
<dbReference type="AlphaFoldDB" id="A0A4S4MAE3"/>
<dbReference type="OrthoDB" id="5595751at2759"/>
<dbReference type="InterPro" id="IPR003754">
    <property type="entry name" value="4pyrrol_synth_uPrphyn_synth"/>
</dbReference>
<sequence>MVSNVLLLRAPTQDGSSPDKYEACFASAGYQAVSIPVLETVLVNLSDLNQIVKKGPLQKGLGGVIVTSARACEAWRVVVEQLVTDEGQSLDTDWTSAPFYAVGEATAAALADISSIPASHHLSPRDIRGGSTTGTSEKLAQFILADIGHDTKTTLLYLTGDKNRDTLPNMLEDGGIDLENLQVYGTTGSSRFERDLRDALEGLPTDNPRWWIVYFAPSAAEFVTPILKRYYRLPELDVEGNINAQDVHLAAIGPTTLTFLRDSLRLVVDVTAPKPTPEALVGAIGGAS</sequence>
<dbReference type="GO" id="GO:0006782">
    <property type="term" value="P:protoporphyrinogen IX biosynthetic process"/>
    <property type="evidence" value="ECO:0007669"/>
    <property type="project" value="UniProtKB-UniPathway"/>
</dbReference>
<dbReference type="SUPFAM" id="SSF69618">
    <property type="entry name" value="HemD-like"/>
    <property type="match status" value="1"/>
</dbReference>
<feature type="domain" description="Tetrapyrrole biosynthesis uroporphyrinogen III synthase" evidence="1">
    <location>
        <begin position="20"/>
        <end position="281"/>
    </location>
</feature>
<dbReference type="InterPro" id="IPR039793">
    <property type="entry name" value="UROS/Hem4"/>
</dbReference>
<dbReference type="PANTHER" id="PTHR12390:SF0">
    <property type="entry name" value="UROPORPHYRINOGEN-III SYNTHASE"/>
    <property type="match status" value="1"/>
</dbReference>
<dbReference type="UniPathway" id="UPA00251">
    <property type="reaction ID" value="UER00320"/>
</dbReference>
<dbReference type="Proteomes" id="UP000308730">
    <property type="component" value="Unassembled WGS sequence"/>
</dbReference>
<evidence type="ECO:0000313" key="2">
    <source>
        <dbReference type="EMBL" id="THH21767.1"/>
    </source>
</evidence>
<dbReference type="Pfam" id="PF02602">
    <property type="entry name" value="HEM4"/>
    <property type="match status" value="1"/>
</dbReference>
<evidence type="ECO:0000313" key="3">
    <source>
        <dbReference type="Proteomes" id="UP000308730"/>
    </source>
</evidence>
<dbReference type="PANTHER" id="PTHR12390">
    <property type="entry name" value="UROPORPHYRINOGEN III SYNTHASE"/>
    <property type="match status" value="1"/>
</dbReference>
<gene>
    <name evidence="2" type="ORF">EUX98_g8288</name>
</gene>
<dbReference type="InterPro" id="IPR036108">
    <property type="entry name" value="4pyrrol_syn_uPrphyn_synt_sf"/>
</dbReference>
<reference evidence="2 3" key="1">
    <citation type="submission" date="2019-02" db="EMBL/GenBank/DDBJ databases">
        <title>Genome sequencing of the rare red list fungi Antrodiella citrinella (Flaviporus citrinellus).</title>
        <authorList>
            <person name="Buettner E."/>
            <person name="Kellner H."/>
        </authorList>
    </citation>
    <scope>NUCLEOTIDE SEQUENCE [LARGE SCALE GENOMIC DNA]</scope>
    <source>
        <strain evidence="2 3">DSM 108506</strain>
    </source>
</reference>
<accession>A0A4S4MAE3</accession>
<comment type="caution">
    <text evidence="2">The sequence shown here is derived from an EMBL/GenBank/DDBJ whole genome shotgun (WGS) entry which is preliminary data.</text>
</comment>
<dbReference type="GO" id="GO:0004852">
    <property type="term" value="F:uroporphyrinogen-III synthase activity"/>
    <property type="evidence" value="ECO:0007669"/>
    <property type="project" value="InterPro"/>
</dbReference>
<dbReference type="Gene3D" id="3.40.50.10090">
    <property type="match status" value="2"/>
</dbReference>
<dbReference type="CDD" id="cd06578">
    <property type="entry name" value="HemD"/>
    <property type="match status" value="1"/>
</dbReference>
<organism evidence="2 3">
    <name type="scientific">Antrodiella citrinella</name>
    <dbReference type="NCBI Taxonomy" id="2447956"/>
    <lineage>
        <taxon>Eukaryota</taxon>
        <taxon>Fungi</taxon>
        <taxon>Dikarya</taxon>
        <taxon>Basidiomycota</taxon>
        <taxon>Agaricomycotina</taxon>
        <taxon>Agaricomycetes</taxon>
        <taxon>Polyporales</taxon>
        <taxon>Steccherinaceae</taxon>
        <taxon>Antrodiella</taxon>
    </lineage>
</organism>
<keyword evidence="3" id="KW-1185">Reference proteome</keyword>
<proteinExistence type="predicted"/>